<dbReference type="Gene3D" id="2.40.240.10">
    <property type="entry name" value="Ribosomal Protein L25, Chain P"/>
    <property type="match status" value="2"/>
</dbReference>
<evidence type="ECO:0000256" key="1">
    <source>
        <dbReference type="ARBA" id="ARBA00005594"/>
    </source>
</evidence>
<accession>A0A433DEU4</accession>
<evidence type="ECO:0000256" key="3">
    <source>
        <dbReference type="ARBA" id="ARBA00022598"/>
    </source>
</evidence>
<evidence type="ECO:0000256" key="7">
    <source>
        <dbReference type="ARBA" id="ARBA00023146"/>
    </source>
</evidence>
<dbReference type="InterPro" id="IPR020058">
    <property type="entry name" value="Glu/Gln-tRNA-synth_Ib_cat-dom"/>
</dbReference>
<dbReference type="InterPro" id="IPR014729">
    <property type="entry name" value="Rossmann-like_a/b/a_fold"/>
</dbReference>
<comment type="similarity">
    <text evidence="1 10">Belongs to the class-I aminoacyl-tRNA synthetase family.</text>
</comment>
<evidence type="ECO:0000259" key="12">
    <source>
        <dbReference type="Pfam" id="PF00749"/>
    </source>
</evidence>
<evidence type="ECO:0000256" key="9">
    <source>
        <dbReference type="ARBA" id="ARBA00048270"/>
    </source>
</evidence>
<evidence type="ECO:0000259" key="14">
    <source>
        <dbReference type="Pfam" id="PF04557"/>
    </source>
</evidence>
<keyword evidence="18" id="KW-1185">Reference proteome</keyword>
<dbReference type="InterPro" id="IPR007639">
    <property type="entry name" value="Gln-tRNA-synth_Ib_RNA-bd_N"/>
</dbReference>
<feature type="domain" description="Glutamyl/glutaminyl-tRNA synthetase class Ib anti-codon binding" evidence="13">
    <location>
        <begin position="564"/>
        <end position="666"/>
    </location>
</feature>
<evidence type="ECO:0000256" key="4">
    <source>
        <dbReference type="ARBA" id="ARBA00022741"/>
    </source>
</evidence>
<dbReference type="InterPro" id="IPR020059">
    <property type="entry name" value="Glu/Gln-tRNA-synth_Ib_codon-bd"/>
</dbReference>
<dbReference type="CDD" id="cd00807">
    <property type="entry name" value="GlnRS_core"/>
    <property type="match status" value="1"/>
</dbReference>
<dbReference type="InterPro" id="IPR020056">
    <property type="entry name" value="Rbsml_bL25/Gln-tRNA_synth_N"/>
</dbReference>
<dbReference type="Gene3D" id="1.10.8.1290">
    <property type="entry name" value="Glutaminyl-tRNA synthetase, non-specific RNA binding region part 1, domain 1"/>
    <property type="match status" value="1"/>
</dbReference>
<keyword evidence="6 10" id="KW-0648">Protein biosynthesis</keyword>
<dbReference type="Pfam" id="PF00749">
    <property type="entry name" value="tRNA-synt_1c"/>
    <property type="match status" value="1"/>
</dbReference>
<dbReference type="SUPFAM" id="SSF50715">
    <property type="entry name" value="Ribosomal protein L25-like"/>
    <property type="match status" value="1"/>
</dbReference>
<feature type="domain" description="Glutaminyl-tRNA synthetase class Ib non-specific RNA-binding" evidence="14">
    <location>
        <begin position="166"/>
        <end position="245"/>
    </location>
</feature>
<dbReference type="InterPro" id="IPR000924">
    <property type="entry name" value="Glu/Gln-tRNA-synth"/>
</dbReference>
<comment type="caution">
    <text evidence="17">The sequence shown here is derived from an EMBL/GenBank/DDBJ whole genome shotgun (WGS) entry which is preliminary data.</text>
</comment>
<feature type="compositionally biased region" description="Basic and acidic residues" evidence="11">
    <location>
        <begin position="175"/>
        <end position="188"/>
    </location>
</feature>
<dbReference type="FunFam" id="3.40.50.620:FF:000037">
    <property type="entry name" value="Glutamine--tRNA ligase cytoplasmic"/>
    <property type="match status" value="1"/>
</dbReference>
<dbReference type="Pfam" id="PF03950">
    <property type="entry name" value="tRNA-synt_1c_C"/>
    <property type="match status" value="1"/>
</dbReference>
<dbReference type="InterPro" id="IPR042558">
    <property type="entry name" value="Gln-tRNA-synth_Ib_RNA-bd_N_1"/>
</dbReference>
<keyword evidence="7 10" id="KW-0030">Aminoacyl-tRNA synthetase</keyword>
<dbReference type="GO" id="GO:0006425">
    <property type="term" value="P:glutaminyl-tRNA aminoacylation"/>
    <property type="evidence" value="ECO:0007669"/>
    <property type="project" value="InterPro"/>
</dbReference>
<dbReference type="InterPro" id="IPR001412">
    <property type="entry name" value="aa-tRNA-synth_I_CS"/>
</dbReference>
<dbReference type="EC" id="6.1.1.18" evidence="2"/>
<dbReference type="Gene3D" id="3.40.50.620">
    <property type="entry name" value="HUPs"/>
    <property type="match status" value="1"/>
</dbReference>
<evidence type="ECO:0000256" key="5">
    <source>
        <dbReference type="ARBA" id="ARBA00022840"/>
    </source>
</evidence>
<evidence type="ECO:0000313" key="18">
    <source>
        <dbReference type="Proteomes" id="UP000268093"/>
    </source>
</evidence>
<evidence type="ECO:0000256" key="8">
    <source>
        <dbReference type="ARBA" id="ARBA00030466"/>
    </source>
</evidence>
<dbReference type="FunFam" id="2.40.240.10:FF:000007">
    <property type="entry name" value="Glutamine--tRNA ligase"/>
    <property type="match status" value="1"/>
</dbReference>
<keyword evidence="4 10" id="KW-0547">Nucleotide-binding</keyword>
<dbReference type="Gene3D" id="1.10.10.2420">
    <property type="match status" value="1"/>
</dbReference>
<sequence>MSDAALISLFQNIGLTEQKAKESAKNKKLAPALETSITEAGFATTGCEKDIGALLYALASTVTKDALPHLPYIAKQISNGKLKTVDQVSAAIKFVESAKGEIDTKAFDEATGVGIVVTPAQISAEVAAYFTANRDSLVEGRYRLLGPTLANVRKLPSLRWADGGSVKNEVEKQFTELVGPKDERDQPAKGKKKEAASAAGAGAARTATANKPANDVPNMFFEGELAKLHKPGGNKQIKEELMVEHLKATGGKVVTRFPPEPNGFLHIGHAKAINVNFGYAKAHNGVCYLRYDDTNPEAEEERYFVSILETVRWLGFEPWKITYSSDYFQELYDLAIDLIKRDKAYVCHCTGEEIHKNRGGDEGGPRIACSHRTRPIEESLIEFIKMKEGRYSEGQATLRMKMNLEDGNPQFWDLIAYRVLYTPHHRTGSDWCIYPTYDYTHCLCDSFENITHSLCTLEFRQSRESYYWLVDALEIYKPVQWEYGRLNVTNTVMSKRKVLKLVNEKFVNAWDDPRLFTLVALRRRGVPPEAINNFVRELGVTMASATIDVARLDNHVREYLDRHSPRLMVILEPILVTLENLPEDHVEELTIPNKPRDPAMGEHVVPFTKHLYIDASDFREQDSADYFRLAPGKTVGLLYVKHPITCTRVVKDPVTGKVTELVCRYENKDEAVKPKTYIHWIALSPRHASPVRLDEVRVYGSLFKHSNPLDKTLVPGGWLSDIDPDSLHVTTGALAEVGVWDQLAKWIEATGAKEPESMRWQFVRIGYYCMDLDSEIKVEPGKKVVPQEVVKRFVVNRTVTLKEDTKKEEDKDKKGEARDPRKK</sequence>
<feature type="compositionally biased region" description="Low complexity" evidence="11">
    <location>
        <begin position="196"/>
        <end position="213"/>
    </location>
</feature>
<dbReference type="GO" id="GO:0005829">
    <property type="term" value="C:cytosol"/>
    <property type="evidence" value="ECO:0007669"/>
    <property type="project" value="TreeGrafter"/>
</dbReference>
<dbReference type="Pfam" id="PF04557">
    <property type="entry name" value="tRNA_synt_1c_R2"/>
    <property type="match status" value="1"/>
</dbReference>
<evidence type="ECO:0000256" key="10">
    <source>
        <dbReference type="RuleBase" id="RU363037"/>
    </source>
</evidence>
<protein>
    <recommendedName>
        <fullName evidence="2">glutamine--tRNA ligase</fullName>
        <ecNumber evidence="2">6.1.1.18</ecNumber>
    </recommendedName>
    <alternativeName>
        <fullName evidence="8">Glutaminyl-tRNA synthetase</fullName>
    </alternativeName>
</protein>
<dbReference type="InterPro" id="IPR049437">
    <property type="entry name" value="tRNA-synt_1c_C2"/>
</dbReference>
<dbReference type="SUPFAM" id="SSF52374">
    <property type="entry name" value="Nucleotidylyl transferase"/>
    <property type="match status" value="1"/>
</dbReference>
<dbReference type="Proteomes" id="UP000268093">
    <property type="component" value="Unassembled WGS sequence"/>
</dbReference>
<dbReference type="FunFam" id="1.10.10.2420:FF:000001">
    <property type="entry name" value="Glutamine--tRNA ligase cytoplasmic"/>
    <property type="match status" value="1"/>
</dbReference>
<feature type="domain" description="Glutaminyl-tRNA synthetase class Ib non-specific RNA-binding" evidence="15">
    <location>
        <begin position="5"/>
        <end position="163"/>
    </location>
</feature>
<dbReference type="Pfam" id="PF20974">
    <property type="entry name" value="tRNA-synt_1c_C2"/>
    <property type="match status" value="1"/>
</dbReference>
<reference evidence="17 18" key="1">
    <citation type="journal article" date="2018" name="New Phytol.">
        <title>Phylogenomics of Endogonaceae and evolution of mycorrhizas within Mucoromycota.</title>
        <authorList>
            <person name="Chang Y."/>
            <person name="Desiro A."/>
            <person name="Na H."/>
            <person name="Sandor L."/>
            <person name="Lipzen A."/>
            <person name="Clum A."/>
            <person name="Barry K."/>
            <person name="Grigoriev I.V."/>
            <person name="Martin F.M."/>
            <person name="Stajich J.E."/>
            <person name="Smith M.E."/>
            <person name="Bonito G."/>
            <person name="Spatafora J.W."/>
        </authorList>
    </citation>
    <scope>NUCLEOTIDE SEQUENCE [LARGE SCALE GENOMIC DNA]</scope>
    <source>
        <strain evidence="17 18">GMNB39</strain>
    </source>
</reference>
<feature type="region of interest" description="Disordered" evidence="11">
    <location>
        <begin position="804"/>
        <end position="823"/>
    </location>
</feature>
<dbReference type="FunFam" id="1.10.8.1290:FF:000002">
    <property type="entry name" value="Glutamine--tRNA ligase cytoplasmic"/>
    <property type="match status" value="1"/>
</dbReference>
<organism evidence="17 18">
    <name type="scientific">Jimgerdemannia flammicorona</name>
    <dbReference type="NCBI Taxonomy" id="994334"/>
    <lineage>
        <taxon>Eukaryota</taxon>
        <taxon>Fungi</taxon>
        <taxon>Fungi incertae sedis</taxon>
        <taxon>Mucoromycota</taxon>
        <taxon>Mucoromycotina</taxon>
        <taxon>Endogonomycetes</taxon>
        <taxon>Endogonales</taxon>
        <taxon>Endogonaceae</taxon>
        <taxon>Jimgerdemannia</taxon>
    </lineage>
</organism>
<evidence type="ECO:0000313" key="17">
    <source>
        <dbReference type="EMBL" id="RUP49348.1"/>
    </source>
</evidence>
<dbReference type="Pfam" id="PF04558">
    <property type="entry name" value="tRNA_synt_1c_R1"/>
    <property type="match status" value="1"/>
</dbReference>
<keyword evidence="3 10" id="KW-0436">Ligase</keyword>
<proteinExistence type="inferred from homology"/>
<dbReference type="EMBL" id="RBNI01002385">
    <property type="protein sequence ID" value="RUP49348.1"/>
    <property type="molecule type" value="Genomic_DNA"/>
</dbReference>
<evidence type="ECO:0000259" key="16">
    <source>
        <dbReference type="Pfam" id="PF20974"/>
    </source>
</evidence>
<dbReference type="PANTHER" id="PTHR43097:SF4">
    <property type="entry name" value="GLUTAMINE--TRNA LIGASE"/>
    <property type="match status" value="1"/>
</dbReference>
<name>A0A433DEU4_9FUNG</name>
<evidence type="ECO:0000256" key="11">
    <source>
        <dbReference type="SAM" id="MobiDB-lite"/>
    </source>
</evidence>
<dbReference type="PRINTS" id="PR00987">
    <property type="entry name" value="TRNASYNTHGLU"/>
</dbReference>
<dbReference type="NCBIfam" id="TIGR00440">
    <property type="entry name" value="glnS"/>
    <property type="match status" value="1"/>
</dbReference>
<evidence type="ECO:0000259" key="15">
    <source>
        <dbReference type="Pfam" id="PF04558"/>
    </source>
</evidence>
<evidence type="ECO:0000256" key="6">
    <source>
        <dbReference type="ARBA" id="ARBA00022917"/>
    </source>
</evidence>
<dbReference type="InterPro" id="IPR011035">
    <property type="entry name" value="Ribosomal_bL25/Gln-tRNA_synth"/>
</dbReference>
<evidence type="ECO:0000259" key="13">
    <source>
        <dbReference type="Pfam" id="PF03950"/>
    </source>
</evidence>
<dbReference type="PROSITE" id="PS00178">
    <property type="entry name" value="AA_TRNA_LIGASE_I"/>
    <property type="match status" value="1"/>
</dbReference>
<feature type="domain" description="Glutamyl/glutaminyl-tRNA synthetase class Ib catalytic" evidence="12">
    <location>
        <begin position="252"/>
        <end position="561"/>
    </location>
</feature>
<dbReference type="InterPro" id="IPR007638">
    <property type="entry name" value="Gln-tRNA-synth_Ib_RNA-bd_2"/>
</dbReference>
<comment type="catalytic activity">
    <reaction evidence="9">
        <text>tRNA(Gln) + L-glutamine + ATP = L-glutaminyl-tRNA(Gln) + AMP + diphosphate</text>
        <dbReference type="Rhea" id="RHEA:20121"/>
        <dbReference type="Rhea" id="RHEA-COMP:9662"/>
        <dbReference type="Rhea" id="RHEA-COMP:9681"/>
        <dbReference type="ChEBI" id="CHEBI:30616"/>
        <dbReference type="ChEBI" id="CHEBI:33019"/>
        <dbReference type="ChEBI" id="CHEBI:58359"/>
        <dbReference type="ChEBI" id="CHEBI:78442"/>
        <dbReference type="ChEBI" id="CHEBI:78521"/>
        <dbReference type="ChEBI" id="CHEBI:456215"/>
        <dbReference type="EC" id="6.1.1.18"/>
    </reaction>
</comment>
<dbReference type="InterPro" id="IPR050132">
    <property type="entry name" value="Gln/Glu-tRNA_Ligase"/>
</dbReference>
<feature type="region of interest" description="Disordered" evidence="11">
    <location>
        <begin position="175"/>
        <end position="213"/>
    </location>
</feature>
<dbReference type="InterPro" id="IPR042559">
    <property type="entry name" value="Gln-tRNA-synth_Ib_RNA-bd_N_2"/>
</dbReference>
<evidence type="ECO:0000256" key="2">
    <source>
        <dbReference type="ARBA" id="ARBA00012836"/>
    </source>
</evidence>
<dbReference type="OrthoDB" id="10250478at2759"/>
<dbReference type="AlphaFoldDB" id="A0A433DEU4"/>
<gene>
    <name evidence="17" type="ORF">BC936DRAFT_142734</name>
</gene>
<keyword evidence="5 10" id="KW-0067">ATP-binding</keyword>
<dbReference type="GO" id="GO:0005524">
    <property type="term" value="F:ATP binding"/>
    <property type="evidence" value="ECO:0007669"/>
    <property type="project" value="UniProtKB-KW"/>
</dbReference>
<dbReference type="GO" id="GO:0004819">
    <property type="term" value="F:glutamine-tRNA ligase activity"/>
    <property type="evidence" value="ECO:0007669"/>
    <property type="project" value="UniProtKB-EC"/>
</dbReference>
<dbReference type="PANTHER" id="PTHR43097">
    <property type="entry name" value="GLUTAMINE-TRNA LIGASE"/>
    <property type="match status" value="1"/>
</dbReference>
<dbReference type="InterPro" id="IPR004514">
    <property type="entry name" value="Gln-tRNA-synth"/>
</dbReference>
<feature type="domain" description="tRNA synthetases class I (E and Q) anti-codon binding" evidence="16">
    <location>
        <begin position="678"/>
        <end position="771"/>
    </location>
</feature>